<keyword evidence="7" id="KW-0378">Hydrolase</keyword>
<dbReference type="SMART" id="SM00448">
    <property type="entry name" value="REC"/>
    <property type="match status" value="1"/>
</dbReference>
<evidence type="ECO:0000259" key="14">
    <source>
        <dbReference type="PROSITE" id="PS50110"/>
    </source>
</evidence>
<dbReference type="FunFam" id="1.10.287.130:FF:000002">
    <property type="entry name" value="Two-component osmosensing histidine kinase"/>
    <property type="match status" value="1"/>
</dbReference>
<dbReference type="PRINTS" id="PR00344">
    <property type="entry name" value="BCTRLSENSOR"/>
</dbReference>
<dbReference type="Pfam" id="PF02518">
    <property type="entry name" value="HATPase_c"/>
    <property type="match status" value="1"/>
</dbReference>
<evidence type="ECO:0000256" key="12">
    <source>
        <dbReference type="PROSITE-ProRule" id="PRU00169"/>
    </source>
</evidence>
<organism evidence="15 16">
    <name type="scientific">Vibrio ordalii FS-238</name>
    <dbReference type="NCBI Taxonomy" id="617133"/>
    <lineage>
        <taxon>Bacteria</taxon>
        <taxon>Pseudomonadati</taxon>
        <taxon>Pseudomonadota</taxon>
        <taxon>Gammaproteobacteria</taxon>
        <taxon>Vibrionales</taxon>
        <taxon>Vibrionaceae</taxon>
        <taxon>Vibrio</taxon>
    </lineage>
</organism>
<dbReference type="CDD" id="cd17546">
    <property type="entry name" value="REC_hyHK_CKI1_RcsC-like"/>
    <property type="match status" value="1"/>
</dbReference>
<keyword evidence="16" id="KW-1185">Reference proteome</keyword>
<dbReference type="InterPro" id="IPR003594">
    <property type="entry name" value="HATPase_dom"/>
</dbReference>
<dbReference type="CDD" id="cd16922">
    <property type="entry name" value="HATPase_EvgS-ArcB-TorS-like"/>
    <property type="match status" value="1"/>
</dbReference>
<evidence type="ECO:0000259" key="13">
    <source>
        <dbReference type="PROSITE" id="PS50109"/>
    </source>
</evidence>
<keyword evidence="3 12" id="KW-0597">Phosphoprotein</keyword>
<feature type="domain" description="Histidine kinase" evidence="13">
    <location>
        <begin position="400"/>
        <end position="619"/>
    </location>
</feature>
<evidence type="ECO:0000256" key="7">
    <source>
        <dbReference type="ARBA" id="ARBA00022801"/>
    </source>
</evidence>
<dbReference type="SUPFAM" id="SSF47384">
    <property type="entry name" value="Homodimeric domain of signal transducing histidine kinase"/>
    <property type="match status" value="1"/>
</dbReference>
<dbReference type="FunFam" id="3.30.565.10:FF:000010">
    <property type="entry name" value="Sensor histidine kinase RcsC"/>
    <property type="match status" value="1"/>
</dbReference>
<dbReference type="CDD" id="cd00082">
    <property type="entry name" value="HisKA"/>
    <property type="match status" value="1"/>
</dbReference>
<evidence type="ECO:0000256" key="8">
    <source>
        <dbReference type="ARBA" id="ARBA00022840"/>
    </source>
</evidence>
<name>A0A853R597_9VIBR</name>
<dbReference type="Gene3D" id="1.10.287.130">
    <property type="match status" value="1"/>
</dbReference>
<dbReference type="InterPro" id="IPR011006">
    <property type="entry name" value="CheY-like_superfamily"/>
</dbReference>
<dbReference type="RefSeq" id="WP_017045076.1">
    <property type="nucleotide sequence ID" value="NZ_AJYS02000186.1"/>
</dbReference>
<dbReference type="SUPFAM" id="SSF52172">
    <property type="entry name" value="CheY-like"/>
    <property type="match status" value="1"/>
</dbReference>
<dbReference type="Gene3D" id="6.10.340.10">
    <property type="match status" value="1"/>
</dbReference>
<protein>
    <recommendedName>
        <fullName evidence="11">Sensory/regulatory protein RpfC</fullName>
        <ecNumber evidence="2">2.7.13.3</ecNumber>
    </recommendedName>
</protein>
<evidence type="ECO:0000256" key="5">
    <source>
        <dbReference type="ARBA" id="ARBA00022741"/>
    </source>
</evidence>
<dbReference type="EMBL" id="AJYS02000186">
    <property type="protein sequence ID" value="OEE36190.1"/>
    <property type="molecule type" value="Genomic_DNA"/>
</dbReference>
<dbReference type="InterPro" id="IPR036890">
    <property type="entry name" value="HATPase_C_sf"/>
</dbReference>
<evidence type="ECO:0000256" key="10">
    <source>
        <dbReference type="ARBA" id="ARBA00064003"/>
    </source>
</evidence>
<dbReference type="Gene3D" id="3.30.565.10">
    <property type="entry name" value="Histidine kinase-like ATPase, C-terminal domain"/>
    <property type="match status" value="1"/>
</dbReference>
<dbReference type="InterPro" id="IPR005467">
    <property type="entry name" value="His_kinase_dom"/>
</dbReference>
<evidence type="ECO:0000256" key="3">
    <source>
        <dbReference type="ARBA" id="ARBA00022553"/>
    </source>
</evidence>
<comment type="caution">
    <text evidence="15">The sequence shown here is derived from an EMBL/GenBank/DDBJ whole genome shotgun (WGS) entry which is preliminary data.</text>
</comment>
<dbReference type="InterPro" id="IPR004358">
    <property type="entry name" value="Sig_transdc_His_kin-like_C"/>
</dbReference>
<comment type="subunit">
    <text evidence="10">At low DSF concentrations, interacts with RpfF.</text>
</comment>
<dbReference type="SUPFAM" id="SSF55874">
    <property type="entry name" value="ATPase domain of HSP90 chaperone/DNA topoisomerase II/histidine kinase"/>
    <property type="match status" value="1"/>
</dbReference>
<evidence type="ECO:0000256" key="4">
    <source>
        <dbReference type="ARBA" id="ARBA00022679"/>
    </source>
</evidence>
<dbReference type="GO" id="GO:0005524">
    <property type="term" value="F:ATP binding"/>
    <property type="evidence" value="ECO:0007669"/>
    <property type="project" value="UniProtKB-KW"/>
</dbReference>
<dbReference type="PANTHER" id="PTHR45339:SF1">
    <property type="entry name" value="HYBRID SIGNAL TRANSDUCTION HISTIDINE KINASE J"/>
    <property type="match status" value="1"/>
</dbReference>
<gene>
    <name evidence="15" type="ORF">A1QS_05430</name>
</gene>
<dbReference type="PROSITE" id="PS50110">
    <property type="entry name" value="RESPONSE_REGULATORY"/>
    <property type="match status" value="1"/>
</dbReference>
<feature type="domain" description="Response regulatory" evidence="14">
    <location>
        <begin position="764"/>
        <end position="884"/>
    </location>
</feature>
<keyword evidence="9" id="KW-0902">Two-component regulatory system</keyword>
<dbReference type="Pfam" id="PF00512">
    <property type="entry name" value="HisKA"/>
    <property type="match status" value="1"/>
</dbReference>
<dbReference type="InterPro" id="IPR003661">
    <property type="entry name" value="HisK_dim/P_dom"/>
</dbReference>
<evidence type="ECO:0000256" key="1">
    <source>
        <dbReference type="ARBA" id="ARBA00000085"/>
    </source>
</evidence>
<dbReference type="GO" id="GO:0016787">
    <property type="term" value="F:hydrolase activity"/>
    <property type="evidence" value="ECO:0007669"/>
    <property type="project" value="UniProtKB-KW"/>
</dbReference>
<sequence>MITMVILTHFSIKARLFLLCLIPTLVILAVAWRLFPPFESRLDTYHVLNQKIGAINQVTTSSALFYTLLSAQLRSENSEDSRPQLKQELAESLDKIVLDAGSTNSHFGSKSNRTLIENRVLDLHHLLDELPSASQSETLELGRQVFNLLYEVMADLQKTNSFLAPVDIHTLDLVYSDLHWFAFWVQKEAWLIKELTMDQEVFQSRQTEYFQAVERQQQYFERIIDNGAQLEQLVQLFTQPEFRQAALIREKIVSNEADPQALASYVKNVEERYLAIDKLVQSVNQHLSAQLNVRLQQEKMGMLSISASLLAVLALLFVLGSSTSSRISSKLKRIINTMSRLREKQNGIEQIPIDGKDEFSRFTINLNHIIEKQQQYESALVETKEAAIAANRAKSAFLANMSHEIRTPLNGIIGMTEILSRSEFTGNEREILADIDTSSQALLILINDILDLSKIESGNLELAPHRFELAELVYDTVNLVNAKALSQHIELNIYLDPALPRFIIADEYRLKQVLMNLLSNAVKFTKDGYVNTGLTLETGDITSIRFAVSDTGSGIDKEMLNTIFDPFIQEDSSITRRFGGTGLGLAICRQLVDLMQGDIHVQSTKGLGSCFEFVVPIEVAEDQPQVEPLATQALLITNMSNYSSAIRRECVQWGIQLNEARDVEQAVKSGLSAVCILYCQSLSHSVQSDLIALREHFSSAKIVVLQHHLFVNKDAIHLAQASITLPFLGARFERALKALVADTETDLTPVEESQLDYLECNHKRILIVEDNLMNQKIASFFLEKAGIGYVVANNGQEAVDAITQGGHFAAVLMDCMMPVMDGLTATKKIREWEKEQGVEKLPIIALTASVLEEDIKSCFDAGMDAYLPKPYKSKQLFDIFSDLQVANS</sequence>
<dbReference type="GO" id="GO:0000155">
    <property type="term" value="F:phosphorelay sensor kinase activity"/>
    <property type="evidence" value="ECO:0007669"/>
    <property type="project" value="InterPro"/>
</dbReference>
<dbReference type="Proteomes" id="UP000094808">
    <property type="component" value="Unassembled WGS sequence"/>
</dbReference>
<keyword evidence="8" id="KW-0067">ATP-binding</keyword>
<dbReference type="AlphaFoldDB" id="A0A853R597"/>
<evidence type="ECO:0000256" key="6">
    <source>
        <dbReference type="ARBA" id="ARBA00022777"/>
    </source>
</evidence>
<dbReference type="PANTHER" id="PTHR45339">
    <property type="entry name" value="HYBRID SIGNAL TRANSDUCTION HISTIDINE KINASE J"/>
    <property type="match status" value="1"/>
</dbReference>
<dbReference type="InterPro" id="IPR036097">
    <property type="entry name" value="HisK_dim/P_sf"/>
</dbReference>
<dbReference type="EC" id="2.7.13.3" evidence="2"/>
<keyword evidence="5" id="KW-0547">Nucleotide-binding</keyword>
<dbReference type="Pfam" id="PF00072">
    <property type="entry name" value="Response_reg"/>
    <property type="match status" value="1"/>
</dbReference>
<evidence type="ECO:0000256" key="2">
    <source>
        <dbReference type="ARBA" id="ARBA00012438"/>
    </source>
</evidence>
<evidence type="ECO:0000313" key="16">
    <source>
        <dbReference type="Proteomes" id="UP000094808"/>
    </source>
</evidence>
<dbReference type="SMART" id="SM00387">
    <property type="entry name" value="HATPase_c"/>
    <property type="match status" value="1"/>
</dbReference>
<dbReference type="PROSITE" id="PS50109">
    <property type="entry name" value="HIS_KIN"/>
    <property type="match status" value="1"/>
</dbReference>
<dbReference type="InterPro" id="IPR001789">
    <property type="entry name" value="Sig_transdc_resp-reg_receiver"/>
</dbReference>
<reference evidence="15 16" key="1">
    <citation type="journal article" date="2012" name="Science">
        <title>Ecological populations of bacteria act as socially cohesive units of antibiotic production and resistance.</title>
        <authorList>
            <person name="Cordero O.X."/>
            <person name="Wildschutte H."/>
            <person name="Kirkup B."/>
            <person name="Proehl S."/>
            <person name="Ngo L."/>
            <person name="Hussain F."/>
            <person name="Le Roux F."/>
            <person name="Mincer T."/>
            <person name="Polz M.F."/>
        </authorList>
    </citation>
    <scope>NUCLEOTIDE SEQUENCE [LARGE SCALE GENOMIC DNA]</scope>
    <source>
        <strain evidence="15 16">FS-238</strain>
    </source>
</reference>
<keyword evidence="4" id="KW-0808">Transferase</keyword>
<dbReference type="SMART" id="SM00388">
    <property type="entry name" value="HisKA"/>
    <property type="match status" value="1"/>
</dbReference>
<comment type="catalytic activity">
    <reaction evidence="1">
        <text>ATP + protein L-histidine = ADP + protein N-phospho-L-histidine.</text>
        <dbReference type="EC" id="2.7.13.3"/>
    </reaction>
</comment>
<evidence type="ECO:0000256" key="9">
    <source>
        <dbReference type="ARBA" id="ARBA00023012"/>
    </source>
</evidence>
<accession>A0A853R597</accession>
<evidence type="ECO:0000256" key="11">
    <source>
        <dbReference type="ARBA" id="ARBA00068150"/>
    </source>
</evidence>
<keyword evidence="6 15" id="KW-0418">Kinase</keyword>
<dbReference type="Gene3D" id="3.40.50.2300">
    <property type="match status" value="1"/>
</dbReference>
<proteinExistence type="predicted"/>
<feature type="modified residue" description="4-aspartylphosphate" evidence="12">
    <location>
        <position position="814"/>
    </location>
</feature>
<evidence type="ECO:0000313" key="15">
    <source>
        <dbReference type="EMBL" id="OEE36190.1"/>
    </source>
</evidence>